<dbReference type="GO" id="GO:0006629">
    <property type="term" value="P:lipid metabolic process"/>
    <property type="evidence" value="ECO:0007669"/>
    <property type="project" value="InterPro"/>
</dbReference>
<dbReference type="GO" id="GO:0008962">
    <property type="term" value="F:phosphatidylglycerophosphatase activity"/>
    <property type="evidence" value="ECO:0007669"/>
    <property type="project" value="InterPro"/>
</dbReference>
<keyword evidence="2" id="KW-0378">Hydrolase</keyword>
<protein>
    <submittedName>
        <fullName evidence="2">Alpha-ribazole-phosphate phosphatase</fullName>
        <ecNumber evidence="2">3.1.3.73</ecNumber>
    </submittedName>
</protein>
<reference evidence="3" key="1">
    <citation type="submission" date="2017-06" db="EMBL/GenBank/DDBJ databases">
        <authorList>
            <person name="Cremers G."/>
        </authorList>
    </citation>
    <scope>NUCLEOTIDE SEQUENCE [LARGE SCALE GENOMIC DNA]</scope>
</reference>
<dbReference type="Gene3D" id="1.10.3760.10">
    <property type="entry name" value="PgpA-like"/>
    <property type="match status" value="1"/>
</dbReference>
<dbReference type="EC" id="3.1.3.73" evidence="2"/>
<keyword evidence="3" id="KW-1185">Reference proteome</keyword>
<dbReference type="InterPro" id="IPR017577">
    <property type="entry name" value="Ribazole_CobZ"/>
</dbReference>
<dbReference type="Pfam" id="PF04608">
    <property type="entry name" value="PgpA"/>
    <property type="match status" value="1"/>
</dbReference>
<feature type="domain" description="YutG/PgpA" evidence="1">
    <location>
        <begin position="47"/>
        <end position="139"/>
    </location>
</feature>
<dbReference type="EMBL" id="FZMP01000084">
    <property type="protein sequence ID" value="SNQ60278.1"/>
    <property type="molecule type" value="Genomic_DNA"/>
</dbReference>
<organism evidence="2 3">
    <name type="scientific">Candidatus Methanoperedens nitratireducens</name>
    <dbReference type="NCBI Taxonomy" id="1392998"/>
    <lineage>
        <taxon>Archaea</taxon>
        <taxon>Methanobacteriati</taxon>
        <taxon>Methanobacteriota</taxon>
        <taxon>Stenosarchaea group</taxon>
        <taxon>Methanomicrobia</taxon>
        <taxon>Methanosarcinales</taxon>
        <taxon>ANME-2 cluster</taxon>
        <taxon>Candidatus Methanoperedentaceae</taxon>
        <taxon>Candidatus Methanoperedens</taxon>
    </lineage>
</organism>
<dbReference type="AlphaFoldDB" id="A0A284VM03"/>
<name>A0A284VM03_9EURY</name>
<dbReference type="NCBIfam" id="TIGR03161">
    <property type="entry name" value="ribazole_CobZ"/>
    <property type="match status" value="1"/>
</dbReference>
<dbReference type="OrthoDB" id="53211at2157"/>
<dbReference type="SUPFAM" id="SSF101307">
    <property type="entry name" value="YutG-like"/>
    <property type="match status" value="1"/>
</dbReference>
<dbReference type="InterPro" id="IPR007686">
    <property type="entry name" value="YutG/PgpA"/>
</dbReference>
<evidence type="ECO:0000313" key="3">
    <source>
        <dbReference type="Proteomes" id="UP000218615"/>
    </source>
</evidence>
<dbReference type="GO" id="GO:0043755">
    <property type="term" value="F:alpha-ribazole phosphatase activity"/>
    <property type="evidence" value="ECO:0007669"/>
    <property type="project" value="UniProtKB-EC"/>
</dbReference>
<evidence type="ECO:0000259" key="1">
    <source>
        <dbReference type="Pfam" id="PF04608"/>
    </source>
</evidence>
<dbReference type="STRING" id="1392998.ANME2D_00992"/>
<evidence type="ECO:0000313" key="2">
    <source>
        <dbReference type="EMBL" id="SNQ60278.1"/>
    </source>
</evidence>
<gene>
    <name evidence="2" type="primary">cobZ</name>
    <name evidence="2" type="ORF">MNV_1740023</name>
</gene>
<accession>A0A284VM03</accession>
<proteinExistence type="predicted"/>
<dbReference type="InterPro" id="IPR036681">
    <property type="entry name" value="PgpA-like_sf"/>
</dbReference>
<dbReference type="RefSeq" id="WP_179293836.1">
    <property type="nucleotide sequence ID" value="NZ_FZMP01000084.1"/>
</dbReference>
<sequence length="171" mass="18436">MSVLEEAGISGELLVSAALELYVPHPGVENKDIAQQVFERELKLALSDPNLCILLYAGLLLEKEGEKGELPGMSKETFKKDLTCLIVDEVLGMSIAKYISGDKGIFEYVRFDKLKPGILSELGPFMDDVIAGLIGGVSANMYSRGKSDGGKAAEAKEKKTFPRKNKIGIAG</sequence>
<dbReference type="Proteomes" id="UP000218615">
    <property type="component" value="Unassembled WGS sequence"/>
</dbReference>